<dbReference type="Pfam" id="PF23357">
    <property type="entry name" value="DUF7088"/>
    <property type="match status" value="1"/>
</dbReference>
<evidence type="ECO:0000313" key="4">
    <source>
        <dbReference type="Proteomes" id="UP000515960"/>
    </source>
</evidence>
<keyword evidence="1" id="KW-0472">Membrane</keyword>
<evidence type="ECO:0000313" key="3">
    <source>
        <dbReference type="EMBL" id="QNL44002.1"/>
    </source>
</evidence>
<dbReference type="KEGG" id="ohi:H8790_11205"/>
<proteinExistence type="predicted"/>
<dbReference type="AlphaFoldDB" id="A0A7G9B371"/>
<sequence>MKLQKTESRASRRGAFSAGAAALAVAVVIAFNLLVAQIPTRYTQLDISPNNIYHITDTSVDYMAALSEDVSIHVLANKDAMDQRIVRFLDQYGELSGRLSVEYTNPTTYPSVLSAYGVEANTIVVSCEATGRQETIAIDDLIEYDIYTYMMSGQRNETAFDCEGQLTSAVDLVVSESSRRAYTINDHGEQGLSASVEDLMKKSHFSVEEVNVLMDGVPEDCDLLISNAPASDLADDEAEMILSYLSGGGQLIYLMGADLTEMPNWNRVLSQYGISPTTGLIADTQRYYQNNPYAIFPEVDLSVDAAQSLTGDSTVLLFSSRGMTLTAPARDTVTVSPFLTTSDHGVNVVDDSDQAQGTYVVGAVATEETDGGTARLTVFGCSNMISEQITGSFTNIANLDLFLNAATVGFDDITNLSIEPVSLQVPSNTITTGGIWSALFVFVIPLAVVAVGFVHWMRRRKL</sequence>
<keyword evidence="1" id="KW-0812">Transmembrane</keyword>
<name>A0A7G9B371_9FIRM</name>
<protein>
    <submittedName>
        <fullName evidence="3">Gldg family protein</fullName>
    </submittedName>
</protein>
<keyword evidence="1" id="KW-1133">Transmembrane helix</keyword>
<keyword evidence="4" id="KW-1185">Reference proteome</keyword>
<accession>A0A7G9B371</accession>
<dbReference type="EMBL" id="CP060490">
    <property type="protein sequence ID" value="QNL44002.1"/>
    <property type="molecule type" value="Genomic_DNA"/>
</dbReference>
<dbReference type="InterPro" id="IPR055396">
    <property type="entry name" value="DUF7088"/>
</dbReference>
<reference evidence="3 4" key="1">
    <citation type="submission" date="2020-08" db="EMBL/GenBank/DDBJ databases">
        <authorList>
            <person name="Liu C."/>
            <person name="Sun Q."/>
        </authorList>
    </citation>
    <scope>NUCLEOTIDE SEQUENCE [LARGE SCALE GENOMIC DNA]</scope>
    <source>
        <strain evidence="3 4">NSJ-62</strain>
    </source>
</reference>
<evidence type="ECO:0000259" key="2">
    <source>
        <dbReference type="Pfam" id="PF23357"/>
    </source>
</evidence>
<feature type="domain" description="DUF7088" evidence="2">
    <location>
        <begin position="50"/>
        <end position="136"/>
    </location>
</feature>
<organism evidence="3 4">
    <name type="scientific">Oscillibacter hominis</name>
    <dbReference type="NCBI Taxonomy" id="2763056"/>
    <lineage>
        <taxon>Bacteria</taxon>
        <taxon>Bacillati</taxon>
        <taxon>Bacillota</taxon>
        <taxon>Clostridia</taxon>
        <taxon>Eubacteriales</taxon>
        <taxon>Oscillospiraceae</taxon>
        <taxon>Oscillibacter</taxon>
    </lineage>
</organism>
<dbReference type="Proteomes" id="UP000515960">
    <property type="component" value="Chromosome"/>
</dbReference>
<gene>
    <name evidence="3" type="ORF">H8790_11205</name>
</gene>
<feature type="transmembrane region" description="Helical" evidence="1">
    <location>
        <begin position="434"/>
        <end position="456"/>
    </location>
</feature>
<dbReference type="RefSeq" id="WP_187332582.1">
    <property type="nucleotide sequence ID" value="NZ_CP060490.1"/>
</dbReference>
<evidence type="ECO:0000256" key="1">
    <source>
        <dbReference type="SAM" id="Phobius"/>
    </source>
</evidence>